<dbReference type="InterPro" id="IPR035917">
    <property type="entry name" value="YjbQ-like_sf"/>
</dbReference>
<dbReference type="AlphaFoldDB" id="A0A1H8EQ09"/>
<evidence type="ECO:0000313" key="1">
    <source>
        <dbReference type="EMBL" id="SEN20957.1"/>
    </source>
</evidence>
<name>A0A1H8EQ09_9PROT</name>
<protein>
    <submittedName>
        <fullName evidence="1">Secondary thiamine-phosphate synthase enzyme</fullName>
    </submittedName>
</protein>
<sequence>MRIFPAYIELQTGQGISLHDLMPELRQSVTQSGIQNGFITVTSQHTTTAIAINENEARLIEDIKSFLTRLIPPGDRYLHNDIALRDCPPDEPENAHSHLAAMLLGSSEVITLANGGLVLGQYQSVMLYELDGPRMRKVSVQIYGE</sequence>
<reference evidence="1 2" key="1">
    <citation type="submission" date="2016-10" db="EMBL/GenBank/DDBJ databases">
        <authorList>
            <person name="de Groot N.N."/>
        </authorList>
    </citation>
    <scope>NUCLEOTIDE SEQUENCE [LARGE SCALE GENOMIC DNA]</scope>
    <source>
        <strain evidence="1 2">Nm22</strain>
    </source>
</reference>
<dbReference type="PANTHER" id="PTHR30615">
    <property type="entry name" value="UNCHARACTERIZED PROTEIN YJBQ-RELATED"/>
    <property type="match status" value="1"/>
</dbReference>
<dbReference type="InterPro" id="IPR001602">
    <property type="entry name" value="UPF0047_YjbQ-like"/>
</dbReference>
<dbReference type="NCBIfam" id="TIGR00149">
    <property type="entry name" value="TIGR00149_YjbQ"/>
    <property type="match status" value="1"/>
</dbReference>
<gene>
    <name evidence="1" type="ORF">SAMN05216325_11046</name>
</gene>
<dbReference type="PANTHER" id="PTHR30615:SF16">
    <property type="entry name" value="SECONDARY THIAMINE-PHOSPHATE SYNTHASE ENZYME"/>
    <property type="match status" value="1"/>
</dbReference>
<dbReference type="Pfam" id="PF01894">
    <property type="entry name" value="YjbQ"/>
    <property type="match status" value="1"/>
</dbReference>
<dbReference type="Gene3D" id="2.60.120.460">
    <property type="entry name" value="YjbQ-like"/>
    <property type="match status" value="1"/>
</dbReference>
<dbReference type="PIRSF" id="PIRSF004681">
    <property type="entry name" value="UCP004681"/>
    <property type="match status" value="1"/>
</dbReference>
<dbReference type="EMBL" id="FOCP01000010">
    <property type="protein sequence ID" value="SEN20957.1"/>
    <property type="molecule type" value="Genomic_DNA"/>
</dbReference>
<evidence type="ECO:0000313" key="2">
    <source>
        <dbReference type="Proteomes" id="UP000199459"/>
    </source>
</evidence>
<dbReference type="RefSeq" id="WP_218143939.1">
    <property type="nucleotide sequence ID" value="NZ_FOCP01000010.1"/>
</dbReference>
<dbReference type="STRING" id="917.SAMN05216326_12249"/>
<proteinExistence type="predicted"/>
<dbReference type="Proteomes" id="UP000199459">
    <property type="component" value="Unassembled WGS sequence"/>
</dbReference>
<dbReference type="SUPFAM" id="SSF111038">
    <property type="entry name" value="YjbQ-like"/>
    <property type="match status" value="1"/>
</dbReference>
<organism evidence="1 2">
    <name type="scientific">Nitrosomonas marina</name>
    <dbReference type="NCBI Taxonomy" id="917"/>
    <lineage>
        <taxon>Bacteria</taxon>
        <taxon>Pseudomonadati</taxon>
        <taxon>Pseudomonadota</taxon>
        <taxon>Betaproteobacteria</taxon>
        <taxon>Nitrosomonadales</taxon>
        <taxon>Nitrosomonadaceae</taxon>
        <taxon>Nitrosomonas</taxon>
    </lineage>
</organism>
<accession>A0A1H8EQ09</accession>